<dbReference type="SUPFAM" id="SSF48452">
    <property type="entry name" value="TPR-like"/>
    <property type="match status" value="1"/>
</dbReference>
<comment type="caution">
    <text evidence="5">The sequence shown here is derived from an EMBL/GenBank/DDBJ whole genome shotgun (WGS) entry which is preliminary data.</text>
</comment>
<feature type="domain" description="HTH luxR-type" evidence="4">
    <location>
        <begin position="834"/>
        <end position="899"/>
    </location>
</feature>
<dbReference type="InterPro" id="IPR016032">
    <property type="entry name" value="Sig_transdc_resp-reg_C-effctor"/>
</dbReference>
<evidence type="ECO:0000256" key="2">
    <source>
        <dbReference type="ARBA" id="ARBA00023125"/>
    </source>
</evidence>
<dbReference type="CDD" id="cd06170">
    <property type="entry name" value="LuxR_C_like"/>
    <property type="match status" value="1"/>
</dbReference>
<gene>
    <name evidence="5" type="ORF">FJ693_01915</name>
</gene>
<dbReference type="Gene3D" id="1.10.10.10">
    <property type="entry name" value="Winged helix-like DNA-binding domain superfamily/Winged helix DNA-binding domain"/>
    <property type="match status" value="1"/>
</dbReference>
<dbReference type="RefSeq" id="WP_143416851.1">
    <property type="nucleotide sequence ID" value="NZ_VJXR01000003.1"/>
</dbReference>
<dbReference type="AlphaFoldDB" id="A0A552WWR9"/>
<dbReference type="InterPro" id="IPR011990">
    <property type="entry name" value="TPR-like_helical_dom_sf"/>
</dbReference>
<dbReference type="EMBL" id="VJXR01000003">
    <property type="protein sequence ID" value="TRW47278.1"/>
    <property type="molecule type" value="Genomic_DNA"/>
</dbReference>
<dbReference type="Proteomes" id="UP000318693">
    <property type="component" value="Unassembled WGS sequence"/>
</dbReference>
<dbReference type="Pfam" id="PF00196">
    <property type="entry name" value="GerE"/>
    <property type="match status" value="1"/>
</dbReference>
<dbReference type="Pfam" id="PF25873">
    <property type="entry name" value="WHD_MalT"/>
    <property type="match status" value="1"/>
</dbReference>
<organism evidence="5 6">
    <name type="scientific">Georgenia yuyongxinii</name>
    <dbReference type="NCBI Taxonomy" id="2589797"/>
    <lineage>
        <taxon>Bacteria</taxon>
        <taxon>Bacillati</taxon>
        <taxon>Actinomycetota</taxon>
        <taxon>Actinomycetes</taxon>
        <taxon>Micrococcales</taxon>
        <taxon>Bogoriellaceae</taxon>
        <taxon>Georgenia</taxon>
    </lineage>
</organism>
<evidence type="ECO:0000256" key="1">
    <source>
        <dbReference type="ARBA" id="ARBA00023015"/>
    </source>
</evidence>
<dbReference type="GO" id="GO:0006355">
    <property type="term" value="P:regulation of DNA-templated transcription"/>
    <property type="evidence" value="ECO:0007669"/>
    <property type="project" value="InterPro"/>
</dbReference>
<dbReference type="PANTHER" id="PTHR44688">
    <property type="entry name" value="DNA-BINDING TRANSCRIPTIONAL ACTIVATOR DEVR_DOSR"/>
    <property type="match status" value="1"/>
</dbReference>
<evidence type="ECO:0000313" key="5">
    <source>
        <dbReference type="EMBL" id="TRW47278.1"/>
    </source>
</evidence>
<dbReference type="InterPro" id="IPR027417">
    <property type="entry name" value="P-loop_NTPase"/>
</dbReference>
<keyword evidence="6" id="KW-1185">Reference proteome</keyword>
<dbReference type="InterPro" id="IPR036388">
    <property type="entry name" value="WH-like_DNA-bd_sf"/>
</dbReference>
<reference evidence="5 6" key="1">
    <citation type="submission" date="2019-07" db="EMBL/GenBank/DDBJ databases">
        <title>Georgenia wutianyii sp. nov. and Georgenia *** sp. nov. isolated from plateau pika (Ochotona curzoniae) in the Qinghai-Tibet plateau of China.</title>
        <authorList>
            <person name="Tian Z."/>
        </authorList>
    </citation>
    <scope>NUCLEOTIDE SEQUENCE [LARGE SCALE GENOMIC DNA]</scope>
    <source>
        <strain evidence="5 6">Z446</strain>
    </source>
</reference>
<protein>
    <submittedName>
        <fullName evidence="5">AAA family ATPase</fullName>
    </submittedName>
</protein>
<keyword evidence="1" id="KW-0805">Transcription regulation</keyword>
<sequence>MAVPLLQTKLHVPRVRHALVPRPRLSARLGRAGESALTLVSAPAGFGKTTLVTEWLATAPADRWAVAWLSLDPRDNDPARFWTYVLAALDTAAQGVGAGARTLLESGQATDTVLATLINDLHAVAHDVALVLDDYHVIDSPQVHDAMGFLVEHMPPQLHLVIAGRADPALPLARLRGRGELAEIRAADLRFTPDEAAEYLNEKMGLTLTARDVEALEQRTEGWVAALQLAALSMRGRDDVAAFIAGFGGDDRYVVDYLVEEVLQRQPDDVRSFLLRTSVLSRVTGSLCDAVTGQDGGTAMLAALERANLFLVPLDDHRRWYRYHHLFADVLHARLLAEQADDAPGLHRRASDWYEEHGDRSEAIHHAMAGEDFERAADLVELAMPALRQQRQEATLRRWLEGLPEEVLRARPELSLLHAGTLLMSGELDGVETRLRDAERWVDARVEGHDRRDAAPVGEDPLIRKVRSEIAVYRAAQARLHGDVAGTVTHARRVLDLVGEDAPLERGAAAGLLGLAYWMTGDLASAHRSWAEAVANLERAGHFADTLGCTIALADIRTAQGRLHEAVVHLEHGLRVATAHGTSVLRGAADMHVGLSDVLRERNELDAARQHLATSEELGEHAGLPQNRHRWRLAMARIRAAEGDLDGALQLVDDAERVYTADMFPDVRPLAAWRARVRLDRGELGEALAWVRAQDLSVDDDLSYLREFEHLTLARVLLAQSASVGQERPLREATGLLERLLRAAQEGERTGSVIEILVLQARAHLSGGDLPAATAVLRRAVTLAEPEGYVRVFADEGPPLAAVLRVLEKEGPARSFVRQLLAATSTTAHDAPAHPGLIEPLSDRELDVLRLLGTELNGPDIARHLIVSLNTVRTHTKNVYAKLGVNSRRAAVRRAGELGLL</sequence>
<dbReference type="Pfam" id="PF17874">
    <property type="entry name" value="TPR_MalT"/>
    <property type="match status" value="1"/>
</dbReference>
<dbReference type="InterPro" id="IPR041617">
    <property type="entry name" value="TPR_MalT"/>
</dbReference>
<dbReference type="SUPFAM" id="SSF46894">
    <property type="entry name" value="C-terminal effector domain of the bipartite response regulators"/>
    <property type="match status" value="1"/>
</dbReference>
<dbReference type="SUPFAM" id="SSF52540">
    <property type="entry name" value="P-loop containing nucleoside triphosphate hydrolases"/>
    <property type="match status" value="1"/>
</dbReference>
<dbReference type="GO" id="GO:0003677">
    <property type="term" value="F:DNA binding"/>
    <property type="evidence" value="ECO:0007669"/>
    <property type="project" value="UniProtKB-KW"/>
</dbReference>
<name>A0A552WWR9_9MICO</name>
<dbReference type="Gene3D" id="3.40.50.300">
    <property type="entry name" value="P-loop containing nucleotide triphosphate hydrolases"/>
    <property type="match status" value="1"/>
</dbReference>
<dbReference type="InterPro" id="IPR000792">
    <property type="entry name" value="Tscrpt_reg_LuxR_C"/>
</dbReference>
<dbReference type="Gene3D" id="1.25.40.10">
    <property type="entry name" value="Tetratricopeptide repeat domain"/>
    <property type="match status" value="1"/>
</dbReference>
<dbReference type="SMART" id="SM00421">
    <property type="entry name" value="HTH_LUXR"/>
    <property type="match status" value="1"/>
</dbReference>
<dbReference type="PROSITE" id="PS50043">
    <property type="entry name" value="HTH_LUXR_2"/>
    <property type="match status" value="1"/>
</dbReference>
<accession>A0A552WWR9</accession>
<evidence type="ECO:0000256" key="3">
    <source>
        <dbReference type="ARBA" id="ARBA00023163"/>
    </source>
</evidence>
<keyword evidence="3" id="KW-0804">Transcription</keyword>
<dbReference type="PANTHER" id="PTHR44688:SF16">
    <property type="entry name" value="DNA-BINDING TRANSCRIPTIONAL ACTIVATOR DEVR_DOSR"/>
    <property type="match status" value="1"/>
</dbReference>
<evidence type="ECO:0000313" key="6">
    <source>
        <dbReference type="Proteomes" id="UP000318693"/>
    </source>
</evidence>
<proteinExistence type="predicted"/>
<keyword evidence="2" id="KW-0238">DNA-binding</keyword>
<evidence type="ECO:0000259" key="4">
    <source>
        <dbReference type="PROSITE" id="PS50043"/>
    </source>
</evidence>
<dbReference type="InterPro" id="IPR059106">
    <property type="entry name" value="WHD_MalT"/>
</dbReference>